<evidence type="ECO:0000256" key="1">
    <source>
        <dbReference type="SAM" id="Phobius"/>
    </source>
</evidence>
<organism evidence="2 3">
    <name type="scientific">Epinotia aporema granulovirus</name>
    <dbReference type="NCBI Taxonomy" id="166056"/>
    <lineage>
        <taxon>Viruses</taxon>
        <taxon>Viruses incertae sedis</taxon>
        <taxon>Naldaviricetes</taxon>
        <taxon>Lefavirales</taxon>
        <taxon>Baculoviridae</taxon>
        <taxon>Betabaculovirus</taxon>
        <taxon>Betabaculovirus epaporemae</taxon>
    </lineage>
</organism>
<dbReference type="RefSeq" id="YP_006908610.1">
    <property type="nucleotide sequence ID" value="NC_018875.1"/>
</dbReference>
<evidence type="ECO:0000313" key="3">
    <source>
        <dbReference type="Proteomes" id="UP000201571"/>
    </source>
</evidence>
<dbReference type="GeneID" id="13842698"/>
<keyword evidence="1" id="KW-1133">Transmembrane helix</keyword>
<dbReference type="KEGG" id="vg:13842698"/>
<keyword evidence="1" id="KW-0812">Transmembrane</keyword>
<sequence length="85" mass="9661">MLVLTLIVGLVILAFALHKSFYGSEIIITVLVMMVVFFCILNLYYTNADSDPQDLYNENTKKLKKKQQLNDAFDAILNKNTSSIE</sequence>
<dbReference type="InterPro" id="IPR008561">
    <property type="entry name" value="Ac76_baculovir"/>
</dbReference>
<proteinExistence type="predicted"/>
<keyword evidence="3" id="KW-1185">Reference proteome</keyword>
<name>K4EQF3_9BBAC</name>
<evidence type="ECO:0008006" key="4">
    <source>
        <dbReference type="Google" id="ProtNLM"/>
    </source>
</evidence>
<protein>
    <recommendedName>
        <fullName evidence="4">Ac76</fullName>
    </recommendedName>
</protein>
<reference evidence="2 3" key="1">
    <citation type="journal article" date="2012" name="BMC Genomics">
        <title>Genome of Epinotia aporema granulovirus (EpapGV), a polyorganotropic fast killing betabaculovirus with a novel thymidylate kinase gene.</title>
        <authorList>
            <person name="Ferrelli M.L."/>
            <person name="Salvador R."/>
            <person name="Biedma M.E."/>
            <person name="Berretta M.F."/>
            <person name="Haase S."/>
            <person name="Sciocco-Cap A."/>
            <person name="Ghiringhelli P.D."/>
            <person name="Romanowski V."/>
        </authorList>
    </citation>
    <scope>NUCLEOTIDE SEQUENCE [LARGE SCALE GENOMIC DNA]</scope>
</reference>
<feature type="transmembrane region" description="Helical" evidence="1">
    <location>
        <begin position="26"/>
        <end position="45"/>
    </location>
</feature>
<dbReference type="Pfam" id="PF05814">
    <property type="entry name" value="Ac76"/>
    <property type="match status" value="1"/>
</dbReference>
<dbReference type="EMBL" id="JN408834">
    <property type="protein sequence ID" value="AER41528.1"/>
    <property type="molecule type" value="Genomic_DNA"/>
</dbReference>
<keyword evidence="1" id="KW-0472">Membrane</keyword>
<evidence type="ECO:0000313" key="2">
    <source>
        <dbReference type="EMBL" id="AER41528.1"/>
    </source>
</evidence>
<accession>K4EQF3</accession>
<dbReference type="Proteomes" id="UP000201571">
    <property type="component" value="Segment"/>
</dbReference>
<dbReference type="OrthoDB" id="25286at10239"/>